<protein>
    <recommendedName>
        <fullName evidence="5">Regulatory protein SoxS</fullName>
    </recommendedName>
</protein>
<dbReference type="SUPFAM" id="SSF52833">
    <property type="entry name" value="Thioredoxin-like"/>
    <property type="match status" value="1"/>
</dbReference>
<evidence type="ECO:0008006" key="5">
    <source>
        <dbReference type="Google" id="ProtNLM"/>
    </source>
</evidence>
<reference evidence="3 4" key="1">
    <citation type="submission" date="2017-03" db="EMBL/GenBank/DDBJ databases">
        <authorList>
            <person name="Afonso C.L."/>
            <person name="Miller P.J."/>
            <person name="Scott M.A."/>
            <person name="Spackman E."/>
            <person name="Goraichik I."/>
            <person name="Dimitrov K.M."/>
            <person name="Suarez D.L."/>
            <person name="Swayne D.E."/>
        </authorList>
    </citation>
    <scope>NUCLEOTIDE SEQUENCE [LARGE SCALE GENOMIC DNA]</scope>
    <source>
        <strain evidence="3 4">CECT 8625</strain>
    </source>
</reference>
<dbReference type="AlphaFoldDB" id="A0A1X6YWI3"/>
<feature type="signal peptide" evidence="2">
    <location>
        <begin position="1"/>
        <end position="22"/>
    </location>
</feature>
<dbReference type="EMBL" id="FWFK01000002">
    <property type="protein sequence ID" value="SLN32711.1"/>
    <property type="molecule type" value="Genomic_DNA"/>
</dbReference>
<name>A0A1X6YWI3_9RHOB</name>
<accession>A0A1X6YWI3</accession>
<organism evidence="3 4">
    <name type="scientific">Roseivivax jejudonensis</name>
    <dbReference type="NCBI Taxonomy" id="1529041"/>
    <lineage>
        <taxon>Bacteria</taxon>
        <taxon>Pseudomonadati</taxon>
        <taxon>Pseudomonadota</taxon>
        <taxon>Alphaproteobacteria</taxon>
        <taxon>Rhodobacterales</taxon>
        <taxon>Roseobacteraceae</taxon>
        <taxon>Roseivivax</taxon>
    </lineage>
</organism>
<evidence type="ECO:0000256" key="2">
    <source>
        <dbReference type="SAM" id="SignalP"/>
    </source>
</evidence>
<evidence type="ECO:0000256" key="1">
    <source>
        <dbReference type="SAM" id="MobiDB-lite"/>
    </source>
</evidence>
<sequence length="137" mass="14838">MHTSLAALAAAVAIAFPGAGLADISLVMVEEDGCIWCARWDAEVGDAYAKTELGRRAPLRRIDIRDPLPDDLEFASPPRLTPTFVLVDDGQELHRIEGYPGEHFFWPMLERMLTEAAPSGPDGDTAHGAPLTEEATP</sequence>
<evidence type="ECO:0000313" key="4">
    <source>
        <dbReference type="Proteomes" id="UP000193570"/>
    </source>
</evidence>
<feature type="region of interest" description="Disordered" evidence="1">
    <location>
        <begin position="115"/>
        <end position="137"/>
    </location>
</feature>
<dbReference type="Gene3D" id="3.40.30.10">
    <property type="entry name" value="Glutaredoxin"/>
    <property type="match status" value="1"/>
</dbReference>
<dbReference type="RefSeq" id="WP_085791369.1">
    <property type="nucleotide sequence ID" value="NZ_FWFK01000002.1"/>
</dbReference>
<keyword evidence="2" id="KW-0732">Signal</keyword>
<gene>
    <name evidence="3" type="ORF">ROJ8625_01522</name>
</gene>
<proteinExistence type="predicted"/>
<dbReference type="Proteomes" id="UP000193570">
    <property type="component" value="Unassembled WGS sequence"/>
</dbReference>
<evidence type="ECO:0000313" key="3">
    <source>
        <dbReference type="EMBL" id="SLN32711.1"/>
    </source>
</evidence>
<keyword evidence="4" id="KW-1185">Reference proteome</keyword>
<dbReference type="InterPro" id="IPR036249">
    <property type="entry name" value="Thioredoxin-like_sf"/>
</dbReference>
<feature type="chain" id="PRO_5013253730" description="Regulatory protein SoxS" evidence="2">
    <location>
        <begin position="23"/>
        <end position="137"/>
    </location>
</feature>